<dbReference type="Gene3D" id="3.90.420.10">
    <property type="entry name" value="Oxidoreductase, molybdopterin-binding domain"/>
    <property type="match status" value="1"/>
</dbReference>
<evidence type="ECO:0000313" key="4">
    <source>
        <dbReference type="Proteomes" id="UP001056035"/>
    </source>
</evidence>
<dbReference type="RefSeq" id="WP_254573482.1">
    <property type="nucleotide sequence ID" value="NZ_CP098502.1"/>
</dbReference>
<accession>A0ABY5E0Z1</accession>
<dbReference type="InterPro" id="IPR016174">
    <property type="entry name" value="Di-haem_cyt_TM"/>
</dbReference>
<organism evidence="3 4">
    <name type="scientific">Paraconexibacter antarcticus</name>
    <dbReference type="NCBI Taxonomy" id="2949664"/>
    <lineage>
        <taxon>Bacteria</taxon>
        <taxon>Bacillati</taxon>
        <taxon>Actinomycetota</taxon>
        <taxon>Thermoleophilia</taxon>
        <taxon>Solirubrobacterales</taxon>
        <taxon>Paraconexibacteraceae</taxon>
        <taxon>Paraconexibacter</taxon>
    </lineage>
</organism>
<feature type="transmembrane region" description="Helical" evidence="1">
    <location>
        <begin position="135"/>
        <end position="154"/>
    </location>
</feature>
<gene>
    <name evidence="3" type="ORF">NBH00_11605</name>
</gene>
<keyword evidence="1" id="KW-0812">Transmembrane</keyword>
<dbReference type="CDD" id="cd00321">
    <property type="entry name" value="SO_family_Moco"/>
    <property type="match status" value="1"/>
</dbReference>
<feature type="domain" description="Oxidoreductase molybdopterin-binding" evidence="2">
    <location>
        <begin position="278"/>
        <end position="409"/>
    </location>
</feature>
<evidence type="ECO:0000256" key="1">
    <source>
        <dbReference type="SAM" id="Phobius"/>
    </source>
</evidence>
<feature type="transmembrane region" description="Helical" evidence="1">
    <location>
        <begin position="92"/>
        <end position="114"/>
    </location>
</feature>
<protein>
    <submittedName>
        <fullName evidence="3">Molybdopterin-dependent oxidoreductase</fullName>
    </submittedName>
</protein>
<evidence type="ECO:0000313" key="3">
    <source>
        <dbReference type="EMBL" id="UTI66827.1"/>
    </source>
</evidence>
<proteinExistence type="predicted"/>
<dbReference type="SUPFAM" id="SSF56524">
    <property type="entry name" value="Oxidoreductase molybdopterin-binding domain"/>
    <property type="match status" value="1"/>
</dbReference>
<dbReference type="PANTHER" id="PTHR43032">
    <property type="entry name" value="PROTEIN-METHIONINE-SULFOXIDE REDUCTASE"/>
    <property type="match status" value="1"/>
</dbReference>
<keyword evidence="1" id="KW-1133">Transmembrane helix</keyword>
<keyword evidence="1" id="KW-0472">Membrane</keyword>
<evidence type="ECO:0000259" key="2">
    <source>
        <dbReference type="Pfam" id="PF00174"/>
    </source>
</evidence>
<keyword evidence="4" id="KW-1185">Reference proteome</keyword>
<feature type="transmembrane region" description="Helical" evidence="1">
    <location>
        <begin position="50"/>
        <end position="72"/>
    </location>
</feature>
<dbReference type="InterPro" id="IPR008335">
    <property type="entry name" value="Mopterin_OxRdtase_euk"/>
</dbReference>
<sequence>MVRPARRRTVGDELRAGRSLGEAFEAEFGHLAAGPFAEDAFPSRLHDERVTAVLGVALGVAFLTCFLTGLLSHFAQQPLDVGFLSMPASPAGLYRVTQGVHVAAGTAAIPLLLVKLWSVFPKLFSWPPVENRAQIVERISILPLVAGSIFQLFSGLSNTAHWYPWTFSFTVTHYWTAWIVIGALVAHVGAKVTITRRALAPAARRAPEPPGTGLSRRGLFAATGAAVGAVTLTTVGQTVRPLKDLALLAPRRPDQGPQGLPVNKSAVGARVTDLIADPGYTLTIDGRVPHPVTLTLTQLRALPRHEADLAIACVEGWSAGATWRGVRVRDLLALAGAPDGAEVVVHSVQARGGYRTSGLNAAHARHRDTLLALEVDGATLHPDHGYPVRLIAPNRPGVQQTKWVGRLEVI</sequence>
<name>A0ABY5E0Z1_9ACTN</name>
<dbReference type="Proteomes" id="UP001056035">
    <property type="component" value="Chromosome"/>
</dbReference>
<feature type="transmembrane region" description="Helical" evidence="1">
    <location>
        <begin position="174"/>
        <end position="194"/>
    </location>
</feature>
<dbReference type="PANTHER" id="PTHR43032:SF2">
    <property type="entry name" value="BLL0505 PROTEIN"/>
    <property type="match status" value="1"/>
</dbReference>
<dbReference type="PRINTS" id="PR00407">
    <property type="entry name" value="EUMOPTERIN"/>
</dbReference>
<dbReference type="Pfam" id="PF00174">
    <property type="entry name" value="Oxidored_molyb"/>
    <property type="match status" value="1"/>
</dbReference>
<dbReference type="InterPro" id="IPR000572">
    <property type="entry name" value="OxRdtase_Mopterin-bd_dom"/>
</dbReference>
<dbReference type="EMBL" id="CP098502">
    <property type="protein sequence ID" value="UTI66827.1"/>
    <property type="molecule type" value="Genomic_DNA"/>
</dbReference>
<dbReference type="InterPro" id="IPR036374">
    <property type="entry name" value="OxRdtase_Mopterin-bd_sf"/>
</dbReference>
<reference evidence="3 4" key="1">
    <citation type="submission" date="2022-06" db="EMBL/GenBank/DDBJ databases">
        <title>Paraconexibacter antarcticus.</title>
        <authorList>
            <person name="Kim C.S."/>
        </authorList>
    </citation>
    <scope>NUCLEOTIDE SEQUENCE [LARGE SCALE GENOMIC DNA]</scope>
    <source>
        <strain evidence="3 4">02-257</strain>
    </source>
</reference>
<dbReference type="SUPFAM" id="SSF81342">
    <property type="entry name" value="Transmembrane di-heme cytochromes"/>
    <property type="match status" value="1"/>
</dbReference>